<reference evidence="11 13" key="2">
    <citation type="submission" date="2019-03" db="EMBL/GenBank/DDBJ databases">
        <title>Genomic Encyclopedia of Type Strains, Phase IV (KMG-IV): sequencing the most valuable type-strain genomes for metagenomic binning, comparative biology and taxonomic classification.</title>
        <authorList>
            <person name="Goeker M."/>
        </authorList>
    </citation>
    <scope>NUCLEOTIDE SEQUENCE [LARGE SCALE GENOMIC DNA]</scope>
    <source>
        <strain evidence="11 13">DSM 3764</strain>
    </source>
</reference>
<keyword evidence="11" id="KW-0966">Cell projection</keyword>
<name>A0A377Q6T3_9NEIS</name>
<dbReference type="EMBL" id="SMBT01000002">
    <property type="protein sequence ID" value="TCU89100.1"/>
    <property type="molecule type" value="Genomic_DNA"/>
</dbReference>
<evidence type="ECO:0000313" key="10">
    <source>
        <dbReference type="EMBL" id="STQ90468.1"/>
    </source>
</evidence>
<reference evidence="10 12" key="1">
    <citation type="submission" date="2018-06" db="EMBL/GenBank/DDBJ databases">
        <authorList>
            <consortium name="Pathogen Informatics"/>
            <person name="Doyle S."/>
        </authorList>
    </citation>
    <scope>NUCLEOTIDE SEQUENCE [LARGE SCALE GENOMIC DNA]</scope>
    <source>
        <strain evidence="10 12">NCTC11159</strain>
    </source>
</reference>
<dbReference type="InterPro" id="IPR010930">
    <property type="entry name" value="Flg_bb/hook_C_dom"/>
</dbReference>
<accession>A0A377Q6T3</accession>
<dbReference type="InterPro" id="IPR001444">
    <property type="entry name" value="Flag_bb_rod_N"/>
</dbReference>
<comment type="subunit">
    <text evidence="4 6">The basal body constitutes a major portion of the flagellar organelle and consists of five rings (E,L,P,S, and M) mounted on a central rod. The rod consists of about 26 subunits of FlgG in the distal portion, and FlgB, FlgC and FlgF are thought to build up the proximal portion of the rod with about 6 subunits each.</text>
</comment>
<evidence type="ECO:0000259" key="7">
    <source>
        <dbReference type="Pfam" id="PF00460"/>
    </source>
</evidence>
<dbReference type="InterPro" id="IPR012836">
    <property type="entry name" value="FlgF"/>
</dbReference>
<feature type="domain" description="Flagellar hook protein FlgE/F/G-like D1" evidence="9">
    <location>
        <begin position="82"/>
        <end position="145"/>
    </location>
</feature>
<dbReference type="GO" id="GO:0071978">
    <property type="term" value="P:bacterial-type flagellum-dependent swarming motility"/>
    <property type="evidence" value="ECO:0007669"/>
    <property type="project" value="TreeGrafter"/>
</dbReference>
<proteinExistence type="inferred from homology"/>
<dbReference type="PROSITE" id="PS00588">
    <property type="entry name" value="FLAGELLA_BB_ROD"/>
    <property type="match status" value="1"/>
</dbReference>
<feature type="domain" description="Flagellar basal body rod protein N-terminal" evidence="7">
    <location>
        <begin position="5"/>
        <end position="35"/>
    </location>
</feature>
<evidence type="ECO:0000313" key="13">
    <source>
        <dbReference type="Proteomes" id="UP000295794"/>
    </source>
</evidence>
<dbReference type="InterPro" id="IPR019776">
    <property type="entry name" value="Flagellar_basal_body_rod_CS"/>
</dbReference>
<dbReference type="Proteomes" id="UP000295794">
    <property type="component" value="Unassembled WGS sequence"/>
</dbReference>
<evidence type="ECO:0000256" key="6">
    <source>
        <dbReference type="RuleBase" id="RU362116"/>
    </source>
</evidence>
<keyword evidence="3 6" id="KW-0975">Bacterial flagellum</keyword>
<keyword evidence="13" id="KW-1185">Reference proteome</keyword>
<dbReference type="NCBIfam" id="TIGR02490">
    <property type="entry name" value="flgF"/>
    <property type="match status" value="1"/>
</dbReference>
<protein>
    <recommendedName>
        <fullName evidence="5 6">Flagellar basal-body rod protein FlgF</fullName>
    </recommendedName>
</protein>
<dbReference type="Pfam" id="PF06429">
    <property type="entry name" value="Flg_bbr_C"/>
    <property type="match status" value="1"/>
</dbReference>
<keyword evidence="11" id="KW-0282">Flagellum</keyword>
<dbReference type="InterPro" id="IPR020013">
    <property type="entry name" value="Flagellar_FlgE/F/G"/>
</dbReference>
<dbReference type="EMBL" id="UGHR01000001">
    <property type="protein sequence ID" value="STQ90468.1"/>
    <property type="molecule type" value="Genomic_DNA"/>
</dbReference>
<dbReference type="NCBIfam" id="NF009280">
    <property type="entry name" value="PRK12640.1"/>
    <property type="match status" value="1"/>
</dbReference>
<evidence type="ECO:0000313" key="11">
    <source>
        <dbReference type="EMBL" id="TCU89100.1"/>
    </source>
</evidence>
<comment type="similarity">
    <text evidence="2 6">Belongs to the flagella basal body rod proteins family.</text>
</comment>
<sequence>MDRMLYIAMTGAKQTMLRQASVANNLANVATPGFRAELTAARAVPVIGGSGVPSRAYVVEQTTGADFTPGIVQQTGRALDVAVNGEGWLSVQTPTGEAYTRNGGFEIDAAGLLKTRSGLVVQGENGPLTIPENTRITIAKDGTISGAPFDNPAQAVEIGRLKLVNPSERELEKGSDGLFRQRNGEVAQADAGVKLASESLEVSNVNPVDQLVQMIGSQRQYDLQIKMMQTVDQNARSAAQLLTLTG</sequence>
<comment type="subcellular location">
    <subcellularLocation>
        <location evidence="1 6">Bacterial flagellum basal body</location>
    </subcellularLocation>
</comment>
<evidence type="ECO:0000313" key="12">
    <source>
        <dbReference type="Proteomes" id="UP000255108"/>
    </source>
</evidence>
<evidence type="ECO:0000256" key="2">
    <source>
        <dbReference type="ARBA" id="ARBA00009677"/>
    </source>
</evidence>
<dbReference type="Pfam" id="PF22692">
    <property type="entry name" value="LlgE_F_G_D1"/>
    <property type="match status" value="1"/>
</dbReference>
<feature type="domain" description="Flagellar basal-body/hook protein C-terminal" evidence="8">
    <location>
        <begin position="197"/>
        <end position="241"/>
    </location>
</feature>
<evidence type="ECO:0000256" key="3">
    <source>
        <dbReference type="ARBA" id="ARBA00023143"/>
    </source>
</evidence>
<dbReference type="GO" id="GO:0030694">
    <property type="term" value="C:bacterial-type flagellum basal body, rod"/>
    <property type="evidence" value="ECO:0007669"/>
    <property type="project" value="UniProtKB-UniRule"/>
</dbReference>
<dbReference type="AlphaFoldDB" id="A0A377Q6T3"/>
<dbReference type="InterPro" id="IPR053967">
    <property type="entry name" value="LlgE_F_G-like_D1"/>
</dbReference>
<dbReference type="SUPFAM" id="SSF117143">
    <property type="entry name" value="Flagellar hook protein flgE"/>
    <property type="match status" value="1"/>
</dbReference>
<dbReference type="PANTHER" id="PTHR30435">
    <property type="entry name" value="FLAGELLAR PROTEIN"/>
    <property type="match status" value="1"/>
</dbReference>
<evidence type="ECO:0000256" key="5">
    <source>
        <dbReference type="ARBA" id="ARBA00040228"/>
    </source>
</evidence>
<gene>
    <name evidence="10" type="primary">flgF_1</name>
    <name evidence="11" type="ORF">EV682_1029</name>
    <name evidence="10" type="ORF">NCTC11159_01532</name>
</gene>
<dbReference type="InterPro" id="IPR037925">
    <property type="entry name" value="FlgE/F/G-like"/>
</dbReference>
<evidence type="ECO:0000259" key="8">
    <source>
        <dbReference type="Pfam" id="PF06429"/>
    </source>
</evidence>
<evidence type="ECO:0000256" key="1">
    <source>
        <dbReference type="ARBA" id="ARBA00004117"/>
    </source>
</evidence>
<dbReference type="NCBIfam" id="TIGR03506">
    <property type="entry name" value="FlgEFG_subfam"/>
    <property type="match status" value="1"/>
</dbReference>
<dbReference type="Pfam" id="PF00460">
    <property type="entry name" value="Flg_bb_rod"/>
    <property type="match status" value="1"/>
</dbReference>
<dbReference type="PANTHER" id="PTHR30435:SF18">
    <property type="entry name" value="FLAGELLAR BASAL-BODY ROD PROTEIN FLGF"/>
    <property type="match status" value="1"/>
</dbReference>
<dbReference type="OrthoDB" id="9804559at2"/>
<organism evidence="10 12">
    <name type="scientific">Iodobacter fluviatilis</name>
    <dbReference type="NCBI Taxonomy" id="537"/>
    <lineage>
        <taxon>Bacteria</taxon>
        <taxon>Pseudomonadati</taxon>
        <taxon>Pseudomonadota</taxon>
        <taxon>Betaproteobacteria</taxon>
        <taxon>Neisseriales</taxon>
        <taxon>Chitinibacteraceae</taxon>
        <taxon>Iodobacter</taxon>
    </lineage>
</organism>
<evidence type="ECO:0000256" key="4">
    <source>
        <dbReference type="ARBA" id="ARBA00038560"/>
    </source>
</evidence>
<evidence type="ECO:0000259" key="9">
    <source>
        <dbReference type="Pfam" id="PF22692"/>
    </source>
</evidence>
<dbReference type="Proteomes" id="UP000255108">
    <property type="component" value="Unassembled WGS sequence"/>
</dbReference>
<keyword evidence="11" id="KW-0969">Cilium</keyword>